<feature type="region of interest" description="Disordered" evidence="1">
    <location>
        <begin position="2021"/>
        <end position="2098"/>
    </location>
</feature>
<gene>
    <name evidence="3" type="ORF">PHAECO_LOCUS182</name>
</gene>
<evidence type="ECO:0000256" key="1">
    <source>
        <dbReference type="SAM" id="MobiDB-lite"/>
    </source>
</evidence>
<proteinExistence type="predicted"/>
<feature type="compositionally biased region" description="Polar residues" evidence="1">
    <location>
        <begin position="2112"/>
        <end position="2125"/>
    </location>
</feature>
<feature type="region of interest" description="Disordered" evidence="1">
    <location>
        <begin position="384"/>
        <end position="454"/>
    </location>
</feature>
<accession>A0A9N9X048</accession>
<feature type="region of interest" description="Disordered" evidence="1">
    <location>
        <begin position="2110"/>
        <end position="2151"/>
    </location>
</feature>
<feature type="compositionally biased region" description="Polar residues" evidence="1">
    <location>
        <begin position="1513"/>
        <end position="1527"/>
    </location>
</feature>
<dbReference type="InterPro" id="IPR027831">
    <property type="entry name" value="DUF4485"/>
</dbReference>
<feature type="region of interest" description="Disordered" evidence="1">
    <location>
        <begin position="2367"/>
        <end position="2418"/>
    </location>
</feature>
<evidence type="ECO:0000259" key="2">
    <source>
        <dbReference type="Pfam" id="PF14846"/>
    </source>
</evidence>
<protein>
    <recommendedName>
        <fullName evidence="2">DUF4485 domain-containing protein</fullName>
    </recommendedName>
</protein>
<evidence type="ECO:0000313" key="3">
    <source>
        <dbReference type="EMBL" id="CAG9813419.1"/>
    </source>
</evidence>
<feature type="compositionally biased region" description="Basic and acidic residues" evidence="1">
    <location>
        <begin position="421"/>
        <end position="435"/>
    </location>
</feature>
<feature type="compositionally biased region" description="Polar residues" evidence="1">
    <location>
        <begin position="2295"/>
        <end position="2304"/>
    </location>
</feature>
<feature type="compositionally biased region" description="Pro residues" evidence="1">
    <location>
        <begin position="676"/>
        <end position="688"/>
    </location>
</feature>
<feature type="compositionally biased region" description="Basic and acidic residues" evidence="1">
    <location>
        <begin position="1609"/>
        <end position="1618"/>
    </location>
</feature>
<feature type="compositionally biased region" description="Low complexity" evidence="1">
    <location>
        <begin position="1049"/>
        <end position="1064"/>
    </location>
</feature>
<feature type="compositionally biased region" description="Pro residues" evidence="1">
    <location>
        <begin position="939"/>
        <end position="949"/>
    </location>
</feature>
<feature type="compositionally biased region" description="Basic residues" evidence="1">
    <location>
        <begin position="311"/>
        <end position="323"/>
    </location>
</feature>
<feature type="region of interest" description="Disordered" evidence="1">
    <location>
        <begin position="1609"/>
        <end position="1734"/>
    </location>
</feature>
<feature type="region of interest" description="Disordered" evidence="1">
    <location>
        <begin position="2274"/>
        <end position="2306"/>
    </location>
</feature>
<feature type="region of interest" description="Disordered" evidence="1">
    <location>
        <begin position="303"/>
        <end position="351"/>
    </location>
</feature>
<feature type="compositionally biased region" description="Low complexity" evidence="1">
    <location>
        <begin position="665"/>
        <end position="675"/>
    </location>
</feature>
<feature type="compositionally biased region" description="Pro residues" evidence="1">
    <location>
        <begin position="1679"/>
        <end position="1695"/>
    </location>
</feature>
<name>A0A9N9X048_PHACE</name>
<dbReference type="Pfam" id="PF14846">
    <property type="entry name" value="DUF4485"/>
    <property type="match status" value="1"/>
</dbReference>
<evidence type="ECO:0000313" key="4">
    <source>
        <dbReference type="Proteomes" id="UP001153737"/>
    </source>
</evidence>
<organism evidence="3 4">
    <name type="scientific">Phaedon cochleariae</name>
    <name type="common">Mustard beetle</name>
    <dbReference type="NCBI Taxonomy" id="80249"/>
    <lineage>
        <taxon>Eukaryota</taxon>
        <taxon>Metazoa</taxon>
        <taxon>Ecdysozoa</taxon>
        <taxon>Arthropoda</taxon>
        <taxon>Hexapoda</taxon>
        <taxon>Insecta</taxon>
        <taxon>Pterygota</taxon>
        <taxon>Neoptera</taxon>
        <taxon>Endopterygota</taxon>
        <taxon>Coleoptera</taxon>
        <taxon>Polyphaga</taxon>
        <taxon>Cucujiformia</taxon>
        <taxon>Chrysomeloidea</taxon>
        <taxon>Chrysomelidae</taxon>
        <taxon>Chrysomelinae</taxon>
        <taxon>Chrysomelini</taxon>
        <taxon>Phaedon</taxon>
    </lineage>
</organism>
<dbReference type="Proteomes" id="UP001153737">
    <property type="component" value="Chromosome 1"/>
</dbReference>
<feature type="region of interest" description="Disordered" evidence="1">
    <location>
        <begin position="1250"/>
        <end position="1327"/>
    </location>
</feature>
<feature type="compositionally biased region" description="Polar residues" evidence="1">
    <location>
        <begin position="2387"/>
        <end position="2409"/>
    </location>
</feature>
<feature type="region of interest" description="Disordered" evidence="1">
    <location>
        <begin position="1495"/>
        <end position="1543"/>
    </location>
</feature>
<feature type="compositionally biased region" description="Low complexity" evidence="1">
    <location>
        <begin position="969"/>
        <end position="1041"/>
    </location>
</feature>
<keyword evidence="4" id="KW-1185">Reference proteome</keyword>
<feature type="compositionally biased region" description="Low complexity" evidence="1">
    <location>
        <begin position="628"/>
        <end position="641"/>
    </location>
</feature>
<sequence length="2418" mass="269416">MEMIRNELQFYSKFARPLIFQLPDAKDRVLASGWVKKIRDEQMGSEKLRTDYIKLLLFALQRKKLVGIFAEDPEHYEKLEEFPQEFDLNAMAKNLIQKEQFERIDRIRRQLRGQIGDSPPYMTDCSSDFREYVAAQDIPGFGVHCYYAISKEPIDTWRKADKGIFPKMAKSAVDTSSSAPPGVAGKSSEPCICPLGAGEPDPSCKARVHKGDSKMKKKKRPKSLGKNPPSHPLGHAAPPEDREPPSWSSNLMEVKDTAGKAAEIAPATSTGAIPKRKGERRLKIPVKLDDSDMVGDDIKEMEGALEDYKRGTLKPRRQKKQARQKQQIVEDTSDDKEEAEIPPVQDLVPFDENFDDIDHSQYQDEVDQDRRLLKYFKGKIAQSGVKQRLAERNRQVRGACPAKSGIPLTTPRPSVIPKRQKSSEKLYEHEEHLPHLTESPGKGQHKHPTSNLKDPEVYKLFDEASALVSRDDDQEFQQLEQFFAGDEGQAAAFAGMDADSEYQQLLEKEEQQKQALFEEPPAPIQKGSPQANAIFSEAMDTLQGESPLGLSDDWFEKMDTGATGFLQGDIPQTYNIPEDYGGHGLPELISVQPNISPYKPYRPELIPAQREQIHHETPPQSPRDVFHTPSPSVKPTSPVYSGPQSPSDPLGYVTPEHLKIKRAEGQPIPQIRSPPSARPPRSSSPPPQAARGSPQASYRSPREIQLPPIGDEQDSFFFDMAMEQPPIYASPEQSPERPNMLTVREAPPRLNQVISDILPQNVYAAEPLDEANMAQILEGASDADIFGEYQPALEEGVDPLDDLFDVDNDYVPTYKVIRKKREPVPMEDMSDVGFSLAKTIRATERRSDTTYKSPEQQKMIAPTRAEISEQERRYIDYLFPEDQDMNLLIKRVSGMVADVEQDFPDPYHVMPASPEFPDVGDGDLNQETSPGLDYYSSPEPSPVAAPPQAPSIQAPSAGSGIPQPGQQTARPTGIRPPGARGIPRPKGAIPRPSGGIPRPSGGIPRPSGGIPRPAGAGPRPTGALPRPAGAGPRPAGAGSRPAEAEPRPAEQQPSQARPAAPRQPKYSKQPQYFPATQMITDQWPHMSMGFQRDMRNYQIDENVLDANRQRMRSRQVLVGPTAGRRHDIRKRFRPTDIIQEHPDEPDLTPRKYGPCGVVAMPPRSPEVFAGPPTYEEMVASYIPPMYVSPGDGILEVTPPFIDVEEDRELKRELLYDETKERDPMDMKHYGRMHGRRQTENEQLMSEMEQYLDSAPDPIQRRVVPRQPTPSPRPTLEQQDTPEQPAAELYIATPTPMGERRRRDGQRKRSRLPPGLRTRRIDFDERDPDIVTETDKYIEEKMAQHQIVLTPPEPASVSPIQYGILDEQIPPDVRLPPPIRAPAHVEGWRTPPWLSRRPKPPPPFQAKLRPVDRNQWFFQTEASPEFPASPPGSPGLHAYDLGTPDMFQGGGQMGGLFFDDPNELPPLPNLGPSPEQNIIPCGSPILAPVGAMPNIGLPPSPREMRTPQRRVSPAAQQRRVSPAAQQRPVSPATPKRSVSPCTPPVDAVTPLGSFSGNLLTPSPDAHMKTPVTSARKIFQAAGVEESPLRYNPLDYPLAMEEMKQRVVEAEGRRGIRTMREQAALPRQQRPPPQHTRPRSGVRQQLQQRWVEQEDFLDDPEPRPKMPRRRSVMPRIWEDGTPPPPVRVPTTPRPRPLPLAQRPQPRSPQDPYGLPKVLNFVPPRRTREGPTQMIPAMPQETRELPQERFDSPQQDVFLDNERYVQEVMSRQNLPPLSPQRPISPLKQPSPSWEPDYDLAMPQVDEGYFLDQNELEDMAASPEQASPGPGTPGPSHGITMATCGSPRGYMPDSFFEESMNRTESPGPSHGITMATCGSPRGYMPDSFLEESMNRTESPGPSHGITMATCGSPRGYMPDSFLERSPLSPPFTPSPGADFRTPDRPIRAEEIFRSAGIQESPKRPPTPSPTMQEMISRVNQAQGRRGVRRIQEQRGAYQAAPQGPSLRDHLRKSWSMEFEDVGGVPRDTIVRKRPGPPSMPTVQEQTPPLDQYGLPAIERAAQPARVDPYYSPPPQPQTPRSRRDVLPEDPAMQRAIDSLRTGQPVDLDAIQVEGSPVQQLPQSPCSPTTVPGYRTPEHLRIKPQSPFRPPPQRSPIRVRIPAQMSPQANVPSNFTNIEQAFQRREEKRTPPVLDTGFLVGESPDYDFPQSPPQVRSPEHFRDAGPGEGMLFDQQMEAPQYESPPPSGNSPQQDRFGLPNLVQLGPPRDIRLSPLRTPMAASARTPQRSPSPCAPIVSARTPQRSQSPCSPVDEAPIFPAHETSFESPVYAGHLKLSQCRGAMIEPMQDIHLSLPNSPEMSPGRWQQLVAVGPGEEDQGGWTDASPGILQASPRSQSGSPSPDRVVSQSASQKRCITARRLDF</sequence>
<feature type="compositionally biased region" description="Acidic residues" evidence="1">
    <location>
        <begin position="331"/>
        <end position="340"/>
    </location>
</feature>
<feature type="region of interest" description="Disordered" evidence="1">
    <location>
        <begin position="2178"/>
        <end position="2261"/>
    </location>
</feature>
<feature type="domain" description="DUF4485" evidence="2">
    <location>
        <begin position="6"/>
        <end position="82"/>
    </location>
</feature>
<dbReference type="OrthoDB" id="78101at2759"/>
<reference evidence="3" key="1">
    <citation type="submission" date="2022-01" db="EMBL/GenBank/DDBJ databases">
        <authorList>
            <person name="King R."/>
        </authorList>
    </citation>
    <scope>NUCLEOTIDE SEQUENCE</scope>
</reference>
<feature type="region of interest" description="Disordered" evidence="1">
    <location>
        <begin position="906"/>
        <end position="1069"/>
    </location>
</feature>
<feature type="region of interest" description="Disordered" evidence="1">
    <location>
        <begin position="1768"/>
        <end position="1794"/>
    </location>
</feature>
<feature type="region of interest" description="Disordered" evidence="1">
    <location>
        <begin position="202"/>
        <end position="279"/>
    </location>
</feature>
<feature type="region of interest" description="Disordered" evidence="1">
    <location>
        <begin position="613"/>
        <end position="707"/>
    </location>
</feature>
<dbReference type="EMBL" id="OU896707">
    <property type="protein sequence ID" value="CAG9813419.1"/>
    <property type="molecule type" value="Genomic_DNA"/>
</dbReference>
<feature type="region of interest" description="Disordered" evidence="1">
    <location>
        <begin position="1948"/>
        <end position="1967"/>
    </location>
</feature>
<reference evidence="3" key="2">
    <citation type="submission" date="2022-10" db="EMBL/GenBank/DDBJ databases">
        <authorList>
            <consortium name="ENA_rothamsted_submissions"/>
            <consortium name="culmorum"/>
            <person name="King R."/>
        </authorList>
    </citation>
    <scope>NUCLEOTIDE SEQUENCE</scope>
</reference>